<keyword evidence="1" id="KW-0472">Membrane</keyword>
<keyword evidence="3" id="KW-1185">Reference proteome</keyword>
<keyword evidence="1" id="KW-1133">Transmembrane helix</keyword>
<protein>
    <recommendedName>
        <fullName evidence="4">Late embryogenesis abundant protein LEA-2 subgroup domain-containing protein</fullName>
    </recommendedName>
</protein>
<evidence type="ECO:0000313" key="2">
    <source>
        <dbReference type="EMBL" id="CAH9126143.1"/>
    </source>
</evidence>
<feature type="transmembrane region" description="Helical" evidence="1">
    <location>
        <begin position="20"/>
        <end position="41"/>
    </location>
</feature>
<sequence length="222" mass="24781">MPPSTKEKSNRSDHIFAARYIAMMIVFWSLVIWVIVAINSLTDTTPKVRIYVFTLSARLATFGSNSTATEPPPLTANCTVVFAFDNNKRNVFGYDYSGVLYEYDEIEASVVWGGRNETLMRANLETVLQGSPEKKPVLLVATDLFVPPHLQWTADYTLFTVNVKTRVRAQVGKEDENVFYLEATCDEVKIGLSESVSGDRVAAMMDGPLMCRAVELKSSFDV</sequence>
<name>A0AAV0ESF6_9ASTE</name>
<comment type="caution">
    <text evidence="2">The sequence shown here is derived from an EMBL/GenBank/DDBJ whole genome shotgun (WGS) entry which is preliminary data.</text>
</comment>
<evidence type="ECO:0000256" key="1">
    <source>
        <dbReference type="SAM" id="Phobius"/>
    </source>
</evidence>
<evidence type="ECO:0000313" key="3">
    <source>
        <dbReference type="Proteomes" id="UP001152523"/>
    </source>
</evidence>
<keyword evidence="1" id="KW-0812">Transmembrane</keyword>
<proteinExistence type="predicted"/>
<dbReference type="EMBL" id="CAMAPF010000939">
    <property type="protein sequence ID" value="CAH9126143.1"/>
    <property type="molecule type" value="Genomic_DNA"/>
</dbReference>
<reference evidence="2" key="1">
    <citation type="submission" date="2022-07" db="EMBL/GenBank/DDBJ databases">
        <authorList>
            <person name="Macas J."/>
            <person name="Novak P."/>
            <person name="Neumann P."/>
        </authorList>
    </citation>
    <scope>NUCLEOTIDE SEQUENCE</scope>
</reference>
<accession>A0AAV0ESF6</accession>
<organism evidence="2 3">
    <name type="scientific">Cuscuta epithymum</name>
    <dbReference type="NCBI Taxonomy" id="186058"/>
    <lineage>
        <taxon>Eukaryota</taxon>
        <taxon>Viridiplantae</taxon>
        <taxon>Streptophyta</taxon>
        <taxon>Embryophyta</taxon>
        <taxon>Tracheophyta</taxon>
        <taxon>Spermatophyta</taxon>
        <taxon>Magnoliopsida</taxon>
        <taxon>eudicotyledons</taxon>
        <taxon>Gunneridae</taxon>
        <taxon>Pentapetalae</taxon>
        <taxon>asterids</taxon>
        <taxon>lamiids</taxon>
        <taxon>Solanales</taxon>
        <taxon>Convolvulaceae</taxon>
        <taxon>Cuscuteae</taxon>
        <taxon>Cuscuta</taxon>
        <taxon>Cuscuta subgen. Cuscuta</taxon>
    </lineage>
</organism>
<gene>
    <name evidence="2" type="ORF">CEPIT_LOCUS27300</name>
</gene>
<evidence type="ECO:0008006" key="4">
    <source>
        <dbReference type="Google" id="ProtNLM"/>
    </source>
</evidence>
<dbReference type="Proteomes" id="UP001152523">
    <property type="component" value="Unassembled WGS sequence"/>
</dbReference>
<dbReference type="AlphaFoldDB" id="A0AAV0ESF6"/>